<name>A0ABQ3PIU9_9ACTN</name>
<dbReference type="Proteomes" id="UP001052739">
    <property type="component" value="Unassembled WGS sequence"/>
</dbReference>
<keyword evidence="3 8" id="KW-0812">Transmembrane</keyword>
<keyword evidence="5 8" id="KW-0472">Membrane</keyword>
<feature type="transmembrane region" description="Helical" evidence="8">
    <location>
        <begin position="227"/>
        <end position="250"/>
    </location>
</feature>
<evidence type="ECO:0000256" key="8">
    <source>
        <dbReference type="SAM" id="Phobius"/>
    </source>
</evidence>
<dbReference type="PROSITE" id="PS50850">
    <property type="entry name" value="MFS"/>
    <property type="match status" value="1"/>
</dbReference>
<evidence type="ECO:0000256" key="3">
    <source>
        <dbReference type="ARBA" id="ARBA00022692"/>
    </source>
</evidence>
<keyword evidence="4 8" id="KW-1133">Transmembrane helix</keyword>
<evidence type="ECO:0000256" key="5">
    <source>
        <dbReference type="ARBA" id="ARBA00023136"/>
    </source>
</evidence>
<feature type="transmembrane region" description="Helical" evidence="8">
    <location>
        <begin position="60"/>
        <end position="80"/>
    </location>
</feature>
<comment type="subcellular location">
    <subcellularLocation>
        <location evidence="1">Cell membrane</location>
        <topology evidence="1">Multi-pass membrane protein</topology>
    </subcellularLocation>
</comment>
<evidence type="ECO:0000313" key="11">
    <source>
        <dbReference type="Proteomes" id="UP001052739"/>
    </source>
</evidence>
<reference evidence="10" key="1">
    <citation type="submission" date="2024-05" db="EMBL/GenBank/DDBJ databases">
        <title>Whole genome shotgun sequence of Streptomyces hydrogenans NBRC 13475.</title>
        <authorList>
            <person name="Komaki H."/>
            <person name="Tamura T."/>
        </authorList>
    </citation>
    <scope>NUCLEOTIDE SEQUENCE</scope>
    <source>
        <strain evidence="10">NBRC 13475</strain>
    </source>
</reference>
<evidence type="ECO:0000256" key="4">
    <source>
        <dbReference type="ARBA" id="ARBA00022989"/>
    </source>
</evidence>
<dbReference type="InterPro" id="IPR011701">
    <property type="entry name" value="MFS"/>
</dbReference>
<feature type="transmembrane region" description="Helical" evidence="8">
    <location>
        <begin position="154"/>
        <end position="174"/>
    </location>
</feature>
<dbReference type="PANTHER" id="PTHR42718:SF9">
    <property type="entry name" value="MAJOR FACILITATOR SUPERFAMILY MULTIDRUG TRANSPORTER MFSC"/>
    <property type="match status" value="1"/>
</dbReference>
<feature type="transmembrane region" description="Helical" evidence="8">
    <location>
        <begin position="180"/>
        <end position="200"/>
    </location>
</feature>
<dbReference type="CDD" id="cd17321">
    <property type="entry name" value="MFS_MMR_MDR_like"/>
    <property type="match status" value="1"/>
</dbReference>
<feature type="transmembrane region" description="Helical" evidence="8">
    <location>
        <begin position="25"/>
        <end position="48"/>
    </location>
</feature>
<keyword evidence="6" id="KW-0046">Antibiotic resistance</keyword>
<feature type="transmembrane region" description="Helical" evidence="8">
    <location>
        <begin position="262"/>
        <end position="282"/>
    </location>
</feature>
<dbReference type="InterPro" id="IPR020846">
    <property type="entry name" value="MFS_dom"/>
</dbReference>
<protein>
    <submittedName>
        <fullName evidence="10">MFS transporter</fullName>
    </submittedName>
</protein>
<evidence type="ECO:0000256" key="7">
    <source>
        <dbReference type="SAM" id="MobiDB-lite"/>
    </source>
</evidence>
<dbReference type="InterPro" id="IPR036259">
    <property type="entry name" value="MFS_trans_sf"/>
</dbReference>
<dbReference type="Pfam" id="PF07690">
    <property type="entry name" value="MFS_1"/>
    <property type="match status" value="1"/>
</dbReference>
<sequence>MSGGATARATGTPPAHGGWDVRHRAVLLVLSANMILDAIEVSLVLVALPDVRAELGLSPLAVQWLMSGFALGFAVALLTGARLVARLGTRRVYLAAMLGFAVASVAGGFADDPVTLVATRVVKGLCAALTAPAGLAIIADAFPEGPGRRRAVSVYALCGAAGFTAGLLLSGALLQAGWRWTLWFPAPLALLVLVPALRVLPRDRPRGAPAAPAVRVPSAARALRDGVLVRTAVGAAALNGTYHSVLFLVTLHVQERQGWPPWLNALALLPACVPLAVTVPFAGRMTARWGVGRLIALGAAAPLAGYALLLARPRLAPYATGVLPVLLLVGAGFVLSFAALNMRAAATGAAEDRPAALRVYQAAVQLGAVVLLPVTGALLSAGHGGRPAFALLAVAAAVGLAAAVAPFPSRSAPSPSASPSPSRKDRA</sequence>
<keyword evidence="11" id="KW-1185">Reference proteome</keyword>
<evidence type="ECO:0000256" key="2">
    <source>
        <dbReference type="ARBA" id="ARBA00022448"/>
    </source>
</evidence>
<dbReference type="PANTHER" id="PTHR42718">
    <property type="entry name" value="MAJOR FACILITATOR SUPERFAMILY MULTIDRUG TRANSPORTER MFSC"/>
    <property type="match status" value="1"/>
</dbReference>
<feature type="domain" description="Major facilitator superfamily (MFS) profile" evidence="9">
    <location>
        <begin position="26"/>
        <end position="411"/>
    </location>
</feature>
<feature type="transmembrane region" description="Helical" evidence="8">
    <location>
        <begin position="318"/>
        <end position="341"/>
    </location>
</feature>
<dbReference type="EMBL" id="BNDW01000068">
    <property type="protein sequence ID" value="GHI24942.1"/>
    <property type="molecule type" value="Genomic_DNA"/>
</dbReference>
<feature type="transmembrane region" description="Helical" evidence="8">
    <location>
        <begin position="362"/>
        <end position="382"/>
    </location>
</feature>
<comment type="caution">
    <text evidence="10">The sequence shown here is derived from an EMBL/GenBank/DDBJ whole genome shotgun (WGS) entry which is preliminary data.</text>
</comment>
<accession>A0ABQ3PIU9</accession>
<proteinExistence type="predicted"/>
<feature type="transmembrane region" description="Helical" evidence="8">
    <location>
        <begin position="388"/>
        <end position="407"/>
    </location>
</feature>
<feature type="transmembrane region" description="Helical" evidence="8">
    <location>
        <begin position="122"/>
        <end position="142"/>
    </location>
</feature>
<dbReference type="Gene3D" id="1.20.1250.20">
    <property type="entry name" value="MFS general substrate transporter like domains"/>
    <property type="match status" value="1"/>
</dbReference>
<keyword evidence="2" id="KW-0813">Transport</keyword>
<gene>
    <name evidence="10" type="ORF">Shyd_63130</name>
</gene>
<feature type="transmembrane region" description="Helical" evidence="8">
    <location>
        <begin position="92"/>
        <end position="110"/>
    </location>
</feature>
<evidence type="ECO:0000256" key="1">
    <source>
        <dbReference type="ARBA" id="ARBA00004651"/>
    </source>
</evidence>
<evidence type="ECO:0000256" key="6">
    <source>
        <dbReference type="ARBA" id="ARBA00023251"/>
    </source>
</evidence>
<dbReference type="RefSeq" id="WP_226652459.1">
    <property type="nucleotide sequence ID" value="NZ_BNBS01000001.1"/>
</dbReference>
<feature type="transmembrane region" description="Helical" evidence="8">
    <location>
        <begin position="294"/>
        <end position="312"/>
    </location>
</feature>
<organism evidence="10 11">
    <name type="scientific">Streptomyces hydrogenans</name>
    <dbReference type="NCBI Taxonomy" id="1873719"/>
    <lineage>
        <taxon>Bacteria</taxon>
        <taxon>Bacillati</taxon>
        <taxon>Actinomycetota</taxon>
        <taxon>Actinomycetes</taxon>
        <taxon>Kitasatosporales</taxon>
        <taxon>Streptomycetaceae</taxon>
        <taxon>Streptomyces</taxon>
    </lineage>
</organism>
<evidence type="ECO:0000259" key="9">
    <source>
        <dbReference type="PROSITE" id="PS50850"/>
    </source>
</evidence>
<dbReference type="SUPFAM" id="SSF103473">
    <property type="entry name" value="MFS general substrate transporter"/>
    <property type="match status" value="1"/>
</dbReference>
<feature type="compositionally biased region" description="Low complexity" evidence="7">
    <location>
        <begin position="407"/>
        <end position="421"/>
    </location>
</feature>
<feature type="region of interest" description="Disordered" evidence="7">
    <location>
        <begin position="407"/>
        <end position="427"/>
    </location>
</feature>
<evidence type="ECO:0000313" key="10">
    <source>
        <dbReference type="EMBL" id="GHI24942.1"/>
    </source>
</evidence>